<evidence type="ECO:0000256" key="5">
    <source>
        <dbReference type="SAM" id="Phobius"/>
    </source>
</evidence>
<keyword evidence="4 5" id="KW-0472">Membrane</keyword>
<evidence type="ECO:0000256" key="1">
    <source>
        <dbReference type="ARBA" id="ARBA00004141"/>
    </source>
</evidence>
<dbReference type="AlphaFoldDB" id="A0A645JCM0"/>
<organism evidence="7">
    <name type="scientific">bioreactor metagenome</name>
    <dbReference type="NCBI Taxonomy" id="1076179"/>
    <lineage>
        <taxon>unclassified sequences</taxon>
        <taxon>metagenomes</taxon>
        <taxon>ecological metagenomes</taxon>
    </lineage>
</organism>
<evidence type="ECO:0000313" key="7">
    <source>
        <dbReference type="EMBL" id="MPN61186.1"/>
    </source>
</evidence>
<evidence type="ECO:0000256" key="2">
    <source>
        <dbReference type="ARBA" id="ARBA00022692"/>
    </source>
</evidence>
<evidence type="ECO:0000256" key="4">
    <source>
        <dbReference type="ARBA" id="ARBA00023136"/>
    </source>
</evidence>
<dbReference type="Pfam" id="PF06271">
    <property type="entry name" value="RDD"/>
    <property type="match status" value="1"/>
</dbReference>
<evidence type="ECO:0000256" key="3">
    <source>
        <dbReference type="ARBA" id="ARBA00022989"/>
    </source>
</evidence>
<reference evidence="7" key="1">
    <citation type="submission" date="2019-08" db="EMBL/GenBank/DDBJ databases">
        <authorList>
            <person name="Kucharzyk K."/>
            <person name="Murdoch R.W."/>
            <person name="Higgins S."/>
            <person name="Loffler F."/>
        </authorList>
    </citation>
    <scope>NUCLEOTIDE SEQUENCE</scope>
</reference>
<comment type="caution">
    <text evidence="7">The sequence shown here is derived from an EMBL/GenBank/DDBJ whole genome shotgun (WGS) entry which is preliminary data.</text>
</comment>
<name>A0A645JCM0_9ZZZZ</name>
<keyword evidence="3 5" id="KW-1133">Transmembrane helix</keyword>
<gene>
    <name evidence="7" type="ORF">SDC9_208920</name>
</gene>
<dbReference type="GO" id="GO:0016020">
    <property type="term" value="C:membrane"/>
    <property type="evidence" value="ECO:0007669"/>
    <property type="project" value="UniProtKB-SubCell"/>
</dbReference>
<dbReference type="EMBL" id="VSSQ01137417">
    <property type="protein sequence ID" value="MPN61186.1"/>
    <property type="molecule type" value="Genomic_DNA"/>
</dbReference>
<protein>
    <recommendedName>
        <fullName evidence="6">RDD domain-containing protein</fullName>
    </recommendedName>
</protein>
<accession>A0A645JCM0</accession>
<feature type="domain" description="RDD" evidence="6">
    <location>
        <begin position="7"/>
        <end position="96"/>
    </location>
</feature>
<proteinExistence type="predicted"/>
<evidence type="ECO:0000259" key="6">
    <source>
        <dbReference type="Pfam" id="PF06271"/>
    </source>
</evidence>
<comment type="subcellular location">
    <subcellularLocation>
        <location evidence="1">Membrane</location>
        <topology evidence="1">Multi-pass membrane protein</topology>
    </subcellularLocation>
</comment>
<feature type="transmembrane region" description="Helical" evidence="5">
    <location>
        <begin position="28"/>
        <end position="47"/>
    </location>
</feature>
<keyword evidence="2 5" id="KW-0812">Transmembrane</keyword>
<dbReference type="InterPro" id="IPR010432">
    <property type="entry name" value="RDD"/>
</dbReference>
<sequence length="121" mass="13855">MLLYAACIFAFLYTVVTILTKRGILFEISVPIITVTLWISPFLITFVNELLESSKLKGTLGKYLMGLQVTDRKGRMLQLNKSLARNFLKLLNIFLLFTEKDGVFLHEKLSDSKVLKVKGRR</sequence>